<organism evidence="1">
    <name type="scientific">viral metagenome</name>
    <dbReference type="NCBI Taxonomy" id="1070528"/>
    <lineage>
        <taxon>unclassified sequences</taxon>
        <taxon>metagenomes</taxon>
        <taxon>organismal metagenomes</taxon>
    </lineage>
</organism>
<dbReference type="AlphaFoldDB" id="A0A6C0KCJ3"/>
<dbReference type="InterPro" id="IPR027417">
    <property type="entry name" value="P-loop_NTPase"/>
</dbReference>
<name>A0A6C0KCJ3_9ZZZZ</name>
<evidence type="ECO:0000313" key="1">
    <source>
        <dbReference type="EMBL" id="QHU14447.1"/>
    </source>
</evidence>
<protein>
    <submittedName>
        <fullName evidence="1">Uncharacterized protein</fullName>
    </submittedName>
</protein>
<dbReference type="SUPFAM" id="SSF52540">
    <property type="entry name" value="P-loop containing nucleoside triphosphate hydrolases"/>
    <property type="match status" value="1"/>
</dbReference>
<dbReference type="EMBL" id="MN740840">
    <property type="protein sequence ID" value="QHU14447.1"/>
    <property type="molecule type" value="Genomic_DNA"/>
</dbReference>
<reference evidence="1" key="1">
    <citation type="journal article" date="2020" name="Nature">
        <title>Giant virus diversity and host interactions through global metagenomics.</title>
        <authorList>
            <person name="Schulz F."/>
            <person name="Roux S."/>
            <person name="Paez-Espino D."/>
            <person name="Jungbluth S."/>
            <person name="Walsh D.A."/>
            <person name="Denef V.J."/>
            <person name="McMahon K.D."/>
            <person name="Konstantinidis K.T."/>
            <person name="Eloe-Fadrosh E.A."/>
            <person name="Kyrpides N.C."/>
            <person name="Woyke T."/>
        </authorList>
    </citation>
    <scope>NUCLEOTIDE SEQUENCE</scope>
    <source>
        <strain evidence="1">GVMAG-S-1102113-118</strain>
    </source>
</reference>
<proteinExistence type="predicted"/>
<sequence>MQTTRDQFTLIAKPEQSGKTFVMIQEIINCLNKSAEELKGKTVINIIFCDNNLLLTKQTSERVEKELESVTHNGETYVEFSSRKGNEHRSSDAIFSAIVRGVTKNIICCTNGKRVSDISRLINDLNSVEMKCPFVCRVWLDEADKFISHITKKFIPLAASCDSVHVTLLTATPGPLFKKYKEMDVYPLNEVVRPSYHGWKDNHIVKLDNAGGSCVDFVSEVLTDQHQLIQPGTKWYIPAERRKNSHDAVFRLCVGHGMAVFVVNGDGLTLQRPSMDPVTEDKVEELNRQMMKMYAKYELHKYAVAITGNICVSRGISIMSEDFIFDYGILSACKRKTEASQSAGRLKGNIKEWANYKPPTVFTTEKFDAIATAVEDATRRLAALAHERHEAGESTVITKSEYSNDHEVHDHQCIRHPTLFNNMTEVVEFLGTTPIMTAMGVISGPKPRSMTKKVRDNCNGYAVSTRLLRKGNKAMDLTADDRLTIDKANEISESTNISANKGQPYFVLPVYESLTTPADEEKYQVRYLQKS</sequence>
<accession>A0A6C0KCJ3</accession>
<dbReference type="Gene3D" id="3.40.50.300">
    <property type="entry name" value="P-loop containing nucleotide triphosphate hydrolases"/>
    <property type="match status" value="1"/>
</dbReference>